<name>A0A8X6W2A2_TRICX</name>
<gene>
    <name evidence="1" type="ORF">TNCV_4374881</name>
</gene>
<evidence type="ECO:0000313" key="2">
    <source>
        <dbReference type="Proteomes" id="UP000887159"/>
    </source>
</evidence>
<comment type="caution">
    <text evidence="1">The sequence shown here is derived from an EMBL/GenBank/DDBJ whole genome shotgun (WGS) entry which is preliminary data.</text>
</comment>
<dbReference type="EMBL" id="BMAU01021377">
    <property type="protein sequence ID" value="GFY26742.1"/>
    <property type="molecule type" value="Genomic_DNA"/>
</dbReference>
<organism evidence="1 2">
    <name type="scientific">Trichonephila clavipes</name>
    <name type="common">Golden silk orbweaver</name>
    <name type="synonym">Nephila clavipes</name>
    <dbReference type="NCBI Taxonomy" id="2585209"/>
    <lineage>
        <taxon>Eukaryota</taxon>
        <taxon>Metazoa</taxon>
        <taxon>Ecdysozoa</taxon>
        <taxon>Arthropoda</taxon>
        <taxon>Chelicerata</taxon>
        <taxon>Arachnida</taxon>
        <taxon>Araneae</taxon>
        <taxon>Araneomorphae</taxon>
        <taxon>Entelegynae</taxon>
        <taxon>Araneoidea</taxon>
        <taxon>Nephilidae</taxon>
        <taxon>Trichonephila</taxon>
    </lineage>
</organism>
<evidence type="ECO:0000313" key="1">
    <source>
        <dbReference type="EMBL" id="GFY26742.1"/>
    </source>
</evidence>
<sequence>MNYDLHECLVDNTVLDHAPRNTKNHTTDQALCLVRYKFCRLRSQPQSDAHPQLLVVVKELCCYPVLHSWKQVKITRCKIGSIGRMSEKPPN</sequence>
<proteinExistence type="predicted"/>
<dbReference type="Proteomes" id="UP000887159">
    <property type="component" value="Unassembled WGS sequence"/>
</dbReference>
<reference evidence="1" key="1">
    <citation type="submission" date="2020-08" db="EMBL/GenBank/DDBJ databases">
        <title>Multicomponent nature underlies the extraordinary mechanical properties of spider dragline silk.</title>
        <authorList>
            <person name="Kono N."/>
            <person name="Nakamura H."/>
            <person name="Mori M."/>
            <person name="Yoshida Y."/>
            <person name="Ohtoshi R."/>
            <person name="Malay A.D."/>
            <person name="Moran D.A.P."/>
            <person name="Tomita M."/>
            <person name="Numata K."/>
            <person name="Arakawa K."/>
        </authorList>
    </citation>
    <scope>NUCLEOTIDE SEQUENCE</scope>
</reference>
<accession>A0A8X6W2A2</accession>
<keyword evidence="2" id="KW-1185">Reference proteome</keyword>
<protein>
    <submittedName>
        <fullName evidence="1">Uncharacterized protein</fullName>
    </submittedName>
</protein>
<dbReference type="AlphaFoldDB" id="A0A8X6W2A2"/>